<dbReference type="AlphaFoldDB" id="A0A6C0L0L6"/>
<dbReference type="InterPro" id="IPR029063">
    <property type="entry name" value="SAM-dependent_MTases_sf"/>
</dbReference>
<evidence type="ECO:0008006" key="2">
    <source>
        <dbReference type="Google" id="ProtNLM"/>
    </source>
</evidence>
<sequence>MTSELCLLAKKYNVDKCYDIDSSWPTHTYTPVYHNLLKDSRLKPLIFLEIGIGTIELMGRIVYNYKPGASLRMWRDYMPAAQIFGCDIVPSVLFEENRIKTFLADQSNQESLYNLYRQIYNETADSYIDIIMDDGSHKKEHQVFSFTHLWQFVRPGGGLYIIEDVNEKYLDFFEELPLKLGFSDAVCVCLYRGEWDAGEGDNFIAFQKT</sequence>
<reference evidence="1" key="1">
    <citation type="journal article" date="2020" name="Nature">
        <title>Giant virus diversity and host interactions through global metagenomics.</title>
        <authorList>
            <person name="Schulz F."/>
            <person name="Roux S."/>
            <person name="Paez-Espino D."/>
            <person name="Jungbluth S."/>
            <person name="Walsh D.A."/>
            <person name="Denef V.J."/>
            <person name="McMahon K.D."/>
            <person name="Konstantinidis K.T."/>
            <person name="Eloe-Fadrosh E.A."/>
            <person name="Kyrpides N.C."/>
            <person name="Woyke T."/>
        </authorList>
    </citation>
    <scope>NUCLEOTIDE SEQUENCE</scope>
    <source>
        <strain evidence="1">GVMAG-S-3300013286-35</strain>
    </source>
</reference>
<dbReference type="EMBL" id="MN740995">
    <property type="protein sequence ID" value="QHU22088.1"/>
    <property type="molecule type" value="Genomic_DNA"/>
</dbReference>
<dbReference type="SUPFAM" id="SSF53335">
    <property type="entry name" value="S-adenosyl-L-methionine-dependent methyltransferases"/>
    <property type="match status" value="1"/>
</dbReference>
<name>A0A6C0L0L6_9ZZZZ</name>
<protein>
    <recommendedName>
        <fullName evidence="2">Methyltransferase</fullName>
    </recommendedName>
</protein>
<dbReference type="Gene3D" id="3.40.50.150">
    <property type="entry name" value="Vaccinia Virus protein VP39"/>
    <property type="match status" value="1"/>
</dbReference>
<organism evidence="1">
    <name type="scientific">viral metagenome</name>
    <dbReference type="NCBI Taxonomy" id="1070528"/>
    <lineage>
        <taxon>unclassified sequences</taxon>
        <taxon>metagenomes</taxon>
        <taxon>organismal metagenomes</taxon>
    </lineage>
</organism>
<proteinExistence type="predicted"/>
<evidence type="ECO:0000313" key="1">
    <source>
        <dbReference type="EMBL" id="QHU22088.1"/>
    </source>
</evidence>
<accession>A0A6C0L0L6</accession>